<dbReference type="SMART" id="SM00530">
    <property type="entry name" value="HTH_XRE"/>
    <property type="match status" value="1"/>
</dbReference>
<accession>C5RYY2</accession>
<dbReference type="InterPro" id="IPR010982">
    <property type="entry name" value="Lambda_DNA-bd_dom_sf"/>
</dbReference>
<gene>
    <name evidence="2" type="ORF">AM305_04553</name>
</gene>
<organism evidence="2 3">
    <name type="scientific">Actinobacillus minor NM305</name>
    <dbReference type="NCBI Taxonomy" id="637911"/>
    <lineage>
        <taxon>Bacteria</taxon>
        <taxon>Pseudomonadati</taxon>
        <taxon>Pseudomonadota</taxon>
        <taxon>Gammaproteobacteria</taxon>
        <taxon>Pasteurellales</taxon>
        <taxon>Pasteurellaceae</taxon>
        <taxon>Actinobacillus</taxon>
    </lineage>
</organism>
<evidence type="ECO:0000259" key="1">
    <source>
        <dbReference type="PROSITE" id="PS50943"/>
    </source>
</evidence>
<dbReference type="Pfam" id="PF07022">
    <property type="entry name" value="Phage_CI_repr"/>
    <property type="match status" value="1"/>
</dbReference>
<dbReference type="InterPro" id="IPR010744">
    <property type="entry name" value="Phage_CI_N"/>
</dbReference>
<dbReference type="SUPFAM" id="SSF47413">
    <property type="entry name" value="lambda repressor-like DNA-binding domains"/>
    <property type="match status" value="1"/>
</dbReference>
<dbReference type="Gene3D" id="1.10.260.40">
    <property type="entry name" value="lambda repressor-like DNA-binding domains"/>
    <property type="match status" value="1"/>
</dbReference>
<dbReference type="Proteomes" id="UP000005532">
    <property type="component" value="Unassembled WGS sequence"/>
</dbReference>
<protein>
    <submittedName>
        <fullName evidence="2">Transcriptional regulator</fullName>
    </submittedName>
</protein>
<dbReference type="OrthoDB" id="6105062at2"/>
<dbReference type="AlphaFoldDB" id="C5RYY2"/>
<feature type="domain" description="HTH cro/C1-type" evidence="1">
    <location>
        <begin position="7"/>
        <end position="61"/>
    </location>
</feature>
<dbReference type="EMBL" id="ACQL01000024">
    <property type="protein sequence ID" value="EER48119.1"/>
    <property type="molecule type" value="Genomic_DNA"/>
</dbReference>
<proteinExistence type="predicted"/>
<dbReference type="CDD" id="cd00093">
    <property type="entry name" value="HTH_XRE"/>
    <property type="match status" value="1"/>
</dbReference>
<sequence length="116" mass="13314">MNTSERLKQIMEVKGINLKTFSEKADIPYRTLQNYILSGREPNAEALMKLHTHLGINLNWLVSGEGEMFISQENAQDLTHQEQNLVKLFQQCNDIGKKSVELHLDALSRDNLFNSK</sequence>
<dbReference type="eggNOG" id="ENOG5033GDE">
    <property type="taxonomic scope" value="Bacteria"/>
</dbReference>
<reference evidence="2 3" key="1">
    <citation type="journal article" date="2010" name="Vet. Microbiol.">
        <title>Production of haemolysins by strains of the Actinobacillus minor/porcitonsillarum complex.</title>
        <authorList>
            <person name="Arya G."/>
            <person name="Niven D.F."/>
        </authorList>
    </citation>
    <scope>NUCLEOTIDE SEQUENCE [LARGE SCALE GENOMIC DNA]</scope>
    <source>
        <strain evidence="2 3">NM305</strain>
    </source>
</reference>
<dbReference type="RefSeq" id="WP_005822152.1">
    <property type="nucleotide sequence ID" value="NZ_ACQL01000024.1"/>
</dbReference>
<comment type="caution">
    <text evidence="2">The sequence shown here is derived from an EMBL/GenBank/DDBJ whole genome shotgun (WGS) entry which is preliminary data.</text>
</comment>
<evidence type="ECO:0000313" key="3">
    <source>
        <dbReference type="Proteomes" id="UP000005532"/>
    </source>
</evidence>
<dbReference type="GO" id="GO:0045892">
    <property type="term" value="P:negative regulation of DNA-templated transcription"/>
    <property type="evidence" value="ECO:0007669"/>
    <property type="project" value="InterPro"/>
</dbReference>
<dbReference type="GO" id="GO:0003677">
    <property type="term" value="F:DNA binding"/>
    <property type="evidence" value="ECO:0007669"/>
    <property type="project" value="InterPro"/>
</dbReference>
<name>C5RYY2_9PAST</name>
<dbReference type="InterPro" id="IPR001387">
    <property type="entry name" value="Cro/C1-type_HTH"/>
</dbReference>
<dbReference type="PROSITE" id="PS50943">
    <property type="entry name" value="HTH_CROC1"/>
    <property type="match status" value="1"/>
</dbReference>
<evidence type="ECO:0000313" key="2">
    <source>
        <dbReference type="EMBL" id="EER48119.1"/>
    </source>
</evidence>